<dbReference type="AlphaFoldDB" id="A0A914Z449"/>
<name>A0A914Z449_9BILA</name>
<accession>A0A914Z449</accession>
<evidence type="ECO:0000313" key="1">
    <source>
        <dbReference type="Proteomes" id="UP000887577"/>
    </source>
</evidence>
<evidence type="ECO:0000313" key="2">
    <source>
        <dbReference type="WBParaSite" id="PSU_v2.g6779.t1"/>
    </source>
</evidence>
<keyword evidence="1" id="KW-1185">Reference proteome</keyword>
<protein>
    <submittedName>
        <fullName evidence="2">JmjC domain-containing protein</fullName>
    </submittedName>
</protein>
<reference evidence="2" key="1">
    <citation type="submission" date="2022-11" db="UniProtKB">
        <authorList>
            <consortium name="WormBaseParasite"/>
        </authorList>
    </citation>
    <scope>IDENTIFICATION</scope>
</reference>
<organism evidence="1 2">
    <name type="scientific">Panagrolaimus superbus</name>
    <dbReference type="NCBI Taxonomy" id="310955"/>
    <lineage>
        <taxon>Eukaryota</taxon>
        <taxon>Metazoa</taxon>
        <taxon>Ecdysozoa</taxon>
        <taxon>Nematoda</taxon>
        <taxon>Chromadorea</taxon>
        <taxon>Rhabditida</taxon>
        <taxon>Tylenchina</taxon>
        <taxon>Panagrolaimomorpha</taxon>
        <taxon>Panagrolaimoidea</taxon>
        <taxon>Panagrolaimidae</taxon>
        <taxon>Panagrolaimus</taxon>
    </lineage>
</organism>
<dbReference type="WBParaSite" id="PSU_v2.g6779.t1">
    <property type="protein sequence ID" value="PSU_v2.g6779.t1"/>
    <property type="gene ID" value="PSU_v2.g6779"/>
</dbReference>
<sequence>MRIRATEFWITTDEMRDTGLPETFDRLRFEKEADKVPFICVNDTFLSMIALDDMELPEDFEFSPTSSKLKNQMPGVYKINKYEVPPATLDDNGTRKQGGDGLNEILGVSSAMVYAGKCGTYSMWHVEDADFSSCNLLLPFSAGKAWIGVNPDDQWKLDEI</sequence>
<proteinExistence type="predicted"/>
<dbReference type="Gene3D" id="2.60.120.650">
    <property type="entry name" value="Cupin"/>
    <property type="match status" value="1"/>
</dbReference>
<dbReference type="Proteomes" id="UP000887577">
    <property type="component" value="Unplaced"/>
</dbReference>